<protein>
    <submittedName>
        <fullName evidence="1">Kinetoplast-associated protein</fullName>
    </submittedName>
</protein>
<comment type="caution">
    <text evidence="1">The sequence shown here is derived from an EMBL/GenBank/DDBJ whole genome shotgun (WGS) entry which is preliminary data.</text>
</comment>
<dbReference type="AlphaFoldDB" id="A0A420K8D6"/>
<name>A0A420K8D6_9BURK</name>
<dbReference type="Proteomes" id="UP000216225">
    <property type="component" value="Unassembled WGS sequence"/>
</dbReference>
<dbReference type="EMBL" id="NKDB02000005">
    <property type="protein sequence ID" value="RKJ94709.1"/>
    <property type="molecule type" value="Genomic_DNA"/>
</dbReference>
<accession>A0A420K8D6</accession>
<gene>
    <name evidence="1" type="ORF">CE154_019150</name>
</gene>
<reference evidence="1 2" key="1">
    <citation type="submission" date="2018-09" db="EMBL/GenBank/DDBJ databases">
        <title>Genome comparison of Alicycliphilus sp. BQ1, a polyurethanolytic bacterium, with its closest phylogenetic relatives Alicycliphilus denitrificans BC and K601, unable to attack polyurethane.</title>
        <authorList>
            <person name="Loza-Tavera H."/>
            <person name="Lozano L."/>
            <person name="Cevallos M."/>
            <person name="Maya-Lucas O."/>
            <person name="Garcia-Mena J."/>
            <person name="Hernandez J."/>
        </authorList>
    </citation>
    <scope>NUCLEOTIDE SEQUENCE [LARGE SCALE GENOMIC DNA]</scope>
    <source>
        <strain evidence="1 2">BQ1</strain>
    </source>
</reference>
<organism evidence="1 2">
    <name type="scientific">Alicycliphilus denitrificans</name>
    <dbReference type="NCBI Taxonomy" id="179636"/>
    <lineage>
        <taxon>Bacteria</taxon>
        <taxon>Pseudomonadati</taxon>
        <taxon>Pseudomonadota</taxon>
        <taxon>Betaproteobacteria</taxon>
        <taxon>Burkholderiales</taxon>
        <taxon>Comamonadaceae</taxon>
        <taxon>Alicycliphilus</taxon>
    </lineage>
</organism>
<evidence type="ECO:0000313" key="2">
    <source>
        <dbReference type="Proteomes" id="UP000216225"/>
    </source>
</evidence>
<evidence type="ECO:0000313" key="1">
    <source>
        <dbReference type="EMBL" id="RKJ94709.1"/>
    </source>
</evidence>
<proteinExistence type="predicted"/>
<sequence>MRDQLQPRLEQARAAEQDIAQAALAGATVQQLAERLDRLQTLKREAAQVQIDAARRIRAQLSAAQYAQLRQRAQATLAAAPAPAEYALLLPGHLPHLMPFVARLGASAEHQQSLARYADEQVRPALRPRLQQAQQLEQEIGRAVLDGRSAGELAPQLGRLAQLKREAAEIHLRCIAHVRQTLPPEQYARLVALATAKD</sequence>